<dbReference type="PANTHER" id="PTHR38465:SF1">
    <property type="entry name" value="HTH-TYPE TRANSCRIPTIONAL REGULATOR MJ1563-RELATED"/>
    <property type="match status" value="1"/>
</dbReference>
<proteinExistence type="predicted"/>
<dbReference type="InterPro" id="IPR001845">
    <property type="entry name" value="HTH_ArsR_DNA-bd_dom"/>
</dbReference>
<protein>
    <submittedName>
        <fullName evidence="5">MarR family transcriptional regulator</fullName>
    </submittedName>
</protein>
<dbReference type="EMBL" id="JAAEAA010000005">
    <property type="protein sequence ID" value="NDK55376.1"/>
    <property type="molecule type" value="Genomic_DNA"/>
</dbReference>
<keyword evidence="2" id="KW-0238">DNA-binding</keyword>
<keyword evidence="3" id="KW-0804">Transcription</keyword>
<comment type="caution">
    <text evidence="5">The sequence shown here is derived from an EMBL/GenBank/DDBJ whole genome shotgun (WGS) entry which is preliminary data.</text>
</comment>
<dbReference type="SUPFAM" id="SSF46785">
    <property type="entry name" value="Winged helix' DNA-binding domain"/>
    <property type="match status" value="1"/>
</dbReference>
<evidence type="ECO:0000313" key="6">
    <source>
        <dbReference type="Proteomes" id="UP000478546"/>
    </source>
</evidence>
<dbReference type="InterPro" id="IPR052362">
    <property type="entry name" value="HTH-GbsR_regulator"/>
</dbReference>
<sequence>MVLNDKQKALIEKIGIYHENNGMQPAVARIMGLLFVSDQSQMTFDEISEALHLSKSATSNALNLLLQLGQIEYTTFSGERKRYFKLKLSNWRDGFTKKIDQMISFRESLQEALALKADKDCQASQNIHELIGFLDFLSQEMPTLLEKWENRKQ</sequence>
<reference evidence="5 6" key="1">
    <citation type="submission" date="2020-01" db="EMBL/GenBank/DDBJ databases">
        <authorList>
            <person name="Kim M.K."/>
        </authorList>
    </citation>
    <scope>NUCLEOTIDE SEQUENCE [LARGE SCALE GENOMIC DNA]</scope>
    <source>
        <strain evidence="5 6">BT213</strain>
    </source>
</reference>
<evidence type="ECO:0000313" key="5">
    <source>
        <dbReference type="EMBL" id="NDK55376.1"/>
    </source>
</evidence>
<accession>A0A6B2H430</accession>
<evidence type="ECO:0000256" key="2">
    <source>
        <dbReference type="ARBA" id="ARBA00023125"/>
    </source>
</evidence>
<organism evidence="5 6">
    <name type="scientific">Pontibacter fetidus</name>
    <dbReference type="NCBI Taxonomy" id="2700082"/>
    <lineage>
        <taxon>Bacteria</taxon>
        <taxon>Pseudomonadati</taxon>
        <taxon>Bacteroidota</taxon>
        <taxon>Cytophagia</taxon>
        <taxon>Cytophagales</taxon>
        <taxon>Hymenobacteraceae</taxon>
        <taxon>Pontibacter</taxon>
    </lineage>
</organism>
<dbReference type="InterPro" id="IPR036390">
    <property type="entry name" value="WH_DNA-bd_sf"/>
</dbReference>
<dbReference type="Gene3D" id="1.10.10.10">
    <property type="entry name" value="Winged helix-like DNA-binding domain superfamily/Winged helix DNA-binding domain"/>
    <property type="match status" value="1"/>
</dbReference>
<keyword evidence="6" id="KW-1185">Reference proteome</keyword>
<dbReference type="Proteomes" id="UP000478546">
    <property type="component" value="Unassembled WGS sequence"/>
</dbReference>
<dbReference type="PANTHER" id="PTHR38465">
    <property type="entry name" value="HTH-TYPE TRANSCRIPTIONAL REGULATOR MJ1563-RELATED"/>
    <property type="match status" value="1"/>
</dbReference>
<evidence type="ECO:0000259" key="4">
    <source>
        <dbReference type="Pfam" id="PF01022"/>
    </source>
</evidence>
<evidence type="ECO:0000256" key="3">
    <source>
        <dbReference type="ARBA" id="ARBA00023163"/>
    </source>
</evidence>
<evidence type="ECO:0000256" key="1">
    <source>
        <dbReference type="ARBA" id="ARBA00023015"/>
    </source>
</evidence>
<feature type="domain" description="HTH arsR-type" evidence="4">
    <location>
        <begin position="33"/>
        <end position="72"/>
    </location>
</feature>
<gene>
    <name evidence="5" type="ORF">GWO68_05555</name>
</gene>
<dbReference type="InterPro" id="IPR036388">
    <property type="entry name" value="WH-like_DNA-bd_sf"/>
</dbReference>
<dbReference type="GO" id="GO:0003677">
    <property type="term" value="F:DNA binding"/>
    <property type="evidence" value="ECO:0007669"/>
    <property type="project" value="UniProtKB-KW"/>
</dbReference>
<keyword evidence="1" id="KW-0805">Transcription regulation</keyword>
<name>A0A6B2H430_9BACT</name>
<dbReference type="Gene3D" id="1.10.287.160">
    <property type="entry name" value="HR1 repeat"/>
    <property type="match status" value="1"/>
</dbReference>
<dbReference type="GO" id="GO:0003700">
    <property type="term" value="F:DNA-binding transcription factor activity"/>
    <property type="evidence" value="ECO:0007669"/>
    <property type="project" value="InterPro"/>
</dbReference>
<dbReference type="AlphaFoldDB" id="A0A6B2H430"/>
<dbReference type="Pfam" id="PF01022">
    <property type="entry name" value="HTH_5"/>
    <property type="match status" value="1"/>
</dbReference>